<dbReference type="SUPFAM" id="SSF56112">
    <property type="entry name" value="Protein kinase-like (PK-like)"/>
    <property type="match status" value="1"/>
</dbReference>
<proteinExistence type="predicted"/>
<comment type="catalytic activity">
    <reaction evidence="13">
        <text>L-threonyl-[protein] + ATP = O-phospho-L-threonyl-[protein] + ADP + H(+)</text>
        <dbReference type="Rhea" id="RHEA:46608"/>
        <dbReference type="Rhea" id="RHEA-COMP:11060"/>
        <dbReference type="Rhea" id="RHEA-COMP:11605"/>
        <dbReference type="ChEBI" id="CHEBI:15378"/>
        <dbReference type="ChEBI" id="CHEBI:30013"/>
        <dbReference type="ChEBI" id="CHEBI:30616"/>
        <dbReference type="ChEBI" id="CHEBI:61977"/>
        <dbReference type="ChEBI" id="CHEBI:456216"/>
        <dbReference type="EC" id="2.7.11.1"/>
    </reaction>
</comment>
<dbReference type="Proteomes" id="UP000738349">
    <property type="component" value="Unassembled WGS sequence"/>
</dbReference>
<evidence type="ECO:0000256" key="4">
    <source>
        <dbReference type="ARBA" id="ARBA00013948"/>
    </source>
</evidence>
<dbReference type="InterPro" id="IPR008266">
    <property type="entry name" value="Tyr_kinase_AS"/>
</dbReference>
<evidence type="ECO:0000256" key="11">
    <source>
        <dbReference type="ARBA" id="ARBA00030980"/>
    </source>
</evidence>
<dbReference type="GO" id="GO:0004674">
    <property type="term" value="F:protein serine/threonine kinase activity"/>
    <property type="evidence" value="ECO:0007669"/>
    <property type="project" value="UniProtKB-KW"/>
</dbReference>
<accession>A0A9P9I7W6</accession>
<dbReference type="InterPro" id="IPR011009">
    <property type="entry name" value="Kinase-like_dom_sf"/>
</dbReference>
<dbReference type="PROSITE" id="PS00109">
    <property type="entry name" value="PROTEIN_KINASE_TYR"/>
    <property type="match status" value="1"/>
</dbReference>
<keyword evidence="6" id="KW-0723">Serine/threonine-protein kinase</keyword>
<evidence type="ECO:0000256" key="2">
    <source>
        <dbReference type="ARBA" id="ARBA00011534"/>
    </source>
</evidence>
<evidence type="ECO:0000256" key="6">
    <source>
        <dbReference type="ARBA" id="ARBA00022527"/>
    </source>
</evidence>
<feature type="domain" description="Protein kinase" evidence="15">
    <location>
        <begin position="1"/>
        <end position="287"/>
    </location>
</feature>
<dbReference type="InterPro" id="IPR000719">
    <property type="entry name" value="Prot_kinase_dom"/>
</dbReference>
<evidence type="ECO:0000313" key="17">
    <source>
        <dbReference type="Proteomes" id="UP000738349"/>
    </source>
</evidence>
<evidence type="ECO:0000256" key="9">
    <source>
        <dbReference type="ARBA" id="ARBA00022777"/>
    </source>
</evidence>
<evidence type="ECO:0000259" key="15">
    <source>
        <dbReference type="PROSITE" id="PS50011"/>
    </source>
</evidence>
<keyword evidence="9 16" id="KW-0418">Kinase</keyword>
<sequence>MTLEAMESTNVAFVSSTSTLHRVADGMIMKCPANLSKEMCTSYEKQVEDIVRNFEVERKILEFLGDHPRTVKYRGWQEDKKALLFVEASHSSLQLYLDHHGVPSQDNQRKWSRQVINCLEYIHRRGVIHCDIRPENFLVHATSETSLDICLCDFGGSSCEELGLDGLALPTPAFLDPAALDESEASVATDIFSLGFILYFIQTGHWPFRGAGFTWDTREEADEYEQRVERLYRRGKFPDVDHLFAGRVIEGCWTKRYMSAEEVLCDWDFEVDMERFEVLCPAADDQN</sequence>
<evidence type="ECO:0000256" key="10">
    <source>
        <dbReference type="ARBA" id="ARBA00022840"/>
    </source>
</evidence>
<organism evidence="16 17">
    <name type="scientific">Dactylonectria macrodidyma</name>
    <dbReference type="NCBI Taxonomy" id="307937"/>
    <lineage>
        <taxon>Eukaryota</taxon>
        <taxon>Fungi</taxon>
        <taxon>Dikarya</taxon>
        <taxon>Ascomycota</taxon>
        <taxon>Pezizomycotina</taxon>
        <taxon>Sordariomycetes</taxon>
        <taxon>Hypocreomycetidae</taxon>
        <taxon>Hypocreales</taxon>
        <taxon>Nectriaceae</taxon>
        <taxon>Dactylonectria</taxon>
    </lineage>
</organism>
<dbReference type="PROSITE" id="PS50011">
    <property type="entry name" value="PROTEIN_KINASE_DOM"/>
    <property type="match status" value="1"/>
</dbReference>
<keyword evidence="7" id="KW-0808">Transferase</keyword>
<evidence type="ECO:0000256" key="3">
    <source>
        <dbReference type="ARBA" id="ARBA00012513"/>
    </source>
</evidence>
<dbReference type="GO" id="GO:0005634">
    <property type="term" value="C:nucleus"/>
    <property type="evidence" value="ECO:0007669"/>
    <property type="project" value="TreeGrafter"/>
</dbReference>
<comment type="caution">
    <text evidence="16">The sequence shown here is derived from an EMBL/GenBank/DDBJ whole genome shotgun (WGS) entry which is preliminary data.</text>
</comment>
<dbReference type="PANTHER" id="PTHR44167">
    <property type="entry name" value="OVARIAN-SPECIFIC SERINE/THREONINE-PROTEIN KINASE LOK-RELATED"/>
    <property type="match status" value="1"/>
</dbReference>
<comment type="subunit">
    <text evidence="2">Component of the EKC/KEOPS complex composed of at least BUD32, CGI121, GON7, KAE1 and PCC1; the whole complex dimerizes.</text>
</comment>
<dbReference type="Gene3D" id="1.10.510.10">
    <property type="entry name" value="Transferase(Phosphotransferase) domain 1"/>
    <property type="match status" value="1"/>
</dbReference>
<dbReference type="EC" id="2.7.11.1" evidence="3"/>
<evidence type="ECO:0000256" key="14">
    <source>
        <dbReference type="ARBA" id="ARBA00048679"/>
    </source>
</evidence>
<dbReference type="GO" id="GO:0044773">
    <property type="term" value="P:mitotic DNA damage checkpoint signaling"/>
    <property type="evidence" value="ECO:0007669"/>
    <property type="project" value="TreeGrafter"/>
</dbReference>
<evidence type="ECO:0000256" key="5">
    <source>
        <dbReference type="ARBA" id="ARBA00019973"/>
    </source>
</evidence>
<keyword evidence="17" id="KW-1185">Reference proteome</keyword>
<evidence type="ECO:0000256" key="8">
    <source>
        <dbReference type="ARBA" id="ARBA00022741"/>
    </source>
</evidence>
<comment type="catalytic activity">
    <reaction evidence="14">
        <text>L-seryl-[protein] + ATP = O-phospho-L-seryl-[protein] + ADP + H(+)</text>
        <dbReference type="Rhea" id="RHEA:17989"/>
        <dbReference type="Rhea" id="RHEA-COMP:9863"/>
        <dbReference type="Rhea" id="RHEA-COMP:11604"/>
        <dbReference type="ChEBI" id="CHEBI:15378"/>
        <dbReference type="ChEBI" id="CHEBI:29999"/>
        <dbReference type="ChEBI" id="CHEBI:30616"/>
        <dbReference type="ChEBI" id="CHEBI:83421"/>
        <dbReference type="ChEBI" id="CHEBI:456216"/>
        <dbReference type="EC" id="2.7.11.1"/>
    </reaction>
</comment>
<protein>
    <recommendedName>
        <fullName evidence="5">EKC/KEOPS complex subunit BUD32</fullName>
        <ecNumber evidence="3">2.7.11.1</ecNumber>
    </recommendedName>
    <alternativeName>
        <fullName evidence="11 12">Atypical Serine/threonine protein kinase BUD32</fullName>
    </alternativeName>
    <alternativeName>
        <fullName evidence="4">EKC/KEOPS complex subunit bud32</fullName>
    </alternativeName>
</protein>
<gene>
    <name evidence="16" type="ORF">EDB81DRAFT_419890</name>
</gene>
<comment type="function">
    <text evidence="1">Component of the EKC/KEOPS complex that is required for the formation of a threonylcarbamoyl group on adenosine at position 37 (t(6)A37) in tRNAs that read codons beginning with adenine. The complex is probably involved in the transfer of the threonylcarbamoyl moiety of threonylcarbamoyl-AMP (TC-AMP) to the N6 group of A37. BUD32 has ATPase activity in the context of the EKC/KEOPS complex and likely plays a supporting role to the catalytic subunit KAE1. The EKC/KEOPS complex also promotes both telomere uncapping and telomere elongation. The complex is required for efficient recruitment of transcriptional coactivators.</text>
</comment>
<name>A0A9P9I7W6_9HYPO</name>
<reference evidence="16" key="1">
    <citation type="journal article" date="2021" name="Nat. Commun.">
        <title>Genetic determinants of endophytism in the Arabidopsis root mycobiome.</title>
        <authorList>
            <person name="Mesny F."/>
            <person name="Miyauchi S."/>
            <person name="Thiergart T."/>
            <person name="Pickel B."/>
            <person name="Atanasova L."/>
            <person name="Karlsson M."/>
            <person name="Huettel B."/>
            <person name="Barry K.W."/>
            <person name="Haridas S."/>
            <person name="Chen C."/>
            <person name="Bauer D."/>
            <person name="Andreopoulos W."/>
            <person name="Pangilinan J."/>
            <person name="LaButti K."/>
            <person name="Riley R."/>
            <person name="Lipzen A."/>
            <person name="Clum A."/>
            <person name="Drula E."/>
            <person name="Henrissat B."/>
            <person name="Kohler A."/>
            <person name="Grigoriev I.V."/>
            <person name="Martin F.M."/>
            <person name="Hacquard S."/>
        </authorList>
    </citation>
    <scope>NUCLEOTIDE SEQUENCE</scope>
    <source>
        <strain evidence="16">MPI-CAGE-AT-0147</strain>
    </source>
</reference>
<keyword evidence="8" id="KW-0547">Nucleotide-binding</keyword>
<dbReference type="PANTHER" id="PTHR44167:SF23">
    <property type="entry name" value="CDC7 KINASE, ISOFORM A-RELATED"/>
    <property type="match status" value="1"/>
</dbReference>
<keyword evidence="10" id="KW-0067">ATP-binding</keyword>
<dbReference type="OrthoDB" id="1668230at2759"/>
<dbReference type="Pfam" id="PF00069">
    <property type="entry name" value="Pkinase"/>
    <property type="match status" value="1"/>
</dbReference>
<evidence type="ECO:0000256" key="7">
    <source>
        <dbReference type="ARBA" id="ARBA00022679"/>
    </source>
</evidence>
<dbReference type="EMBL" id="JAGMUV010000050">
    <property type="protein sequence ID" value="KAH7109699.1"/>
    <property type="molecule type" value="Genomic_DNA"/>
</dbReference>
<evidence type="ECO:0000256" key="13">
    <source>
        <dbReference type="ARBA" id="ARBA00047899"/>
    </source>
</evidence>
<dbReference type="SMART" id="SM00220">
    <property type="entry name" value="S_TKc"/>
    <property type="match status" value="1"/>
</dbReference>
<dbReference type="AlphaFoldDB" id="A0A9P9I7W6"/>
<evidence type="ECO:0000256" key="1">
    <source>
        <dbReference type="ARBA" id="ARBA00003747"/>
    </source>
</evidence>
<dbReference type="GO" id="GO:0005524">
    <property type="term" value="F:ATP binding"/>
    <property type="evidence" value="ECO:0007669"/>
    <property type="project" value="UniProtKB-KW"/>
</dbReference>
<evidence type="ECO:0000256" key="12">
    <source>
        <dbReference type="ARBA" id="ARBA00033194"/>
    </source>
</evidence>
<evidence type="ECO:0000313" key="16">
    <source>
        <dbReference type="EMBL" id="KAH7109699.1"/>
    </source>
</evidence>